<dbReference type="SMART" id="SM01133">
    <property type="entry name" value="DeoC"/>
    <property type="match status" value="1"/>
</dbReference>
<dbReference type="EMBL" id="SLUN01000001">
    <property type="protein sequence ID" value="TCL76911.1"/>
    <property type="molecule type" value="Genomic_DNA"/>
</dbReference>
<dbReference type="GO" id="GO:0016836">
    <property type="term" value="F:hydro-lyase activity"/>
    <property type="evidence" value="ECO:0007669"/>
    <property type="project" value="InterPro"/>
</dbReference>
<dbReference type="InterPro" id="IPR010210">
    <property type="entry name" value="ADH_synthase"/>
</dbReference>
<dbReference type="InterPro" id="IPR050456">
    <property type="entry name" value="DeoC/FbaB_aldolase"/>
</dbReference>
<gene>
    <name evidence="7" type="ORF">EDC14_1001196</name>
</gene>
<reference evidence="7 8" key="1">
    <citation type="submission" date="2019-03" db="EMBL/GenBank/DDBJ databases">
        <title>Genomic Encyclopedia of Type Strains, Phase IV (KMG-IV): sequencing the most valuable type-strain genomes for metagenomic binning, comparative biology and taxonomic classification.</title>
        <authorList>
            <person name="Goeker M."/>
        </authorList>
    </citation>
    <scope>NUCLEOTIDE SEQUENCE [LARGE SCALE GENOMIC DNA]</scope>
    <source>
        <strain evidence="7 8">LX-B</strain>
    </source>
</reference>
<dbReference type="GO" id="GO:0009073">
    <property type="term" value="P:aromatic amino acid family biosynthetic process"/>
    <property type="evidence" value="ECO:0007669"/>
    <property type="project" value="UniProtKB-KW"/>
</dbReference>
<dbReference type="EC" id="2.2.1.10" evidence="5"/>
<dbReference type="OrthoDB" id="5915071at2"/>
<keyword evidence="4" id="KW-0704">Schiff base</keyword>
<dbReference type="PANTHER" id="PTHR47916">
    <property type="entry name" value="FRUCTOSE-BISPHOSPHATE ALDOLASE CLASS 1"/>
    <property type="match status" value="1"/>
</dbReference>
<dbReference type="SUPFAM" id="SSF51569">
    <property type="entry name" value="Aldolase"/>
    <property type="match status" value="1"/>
</dbReference>
<feature type="active site" description="Proton donor" evidence="6">
    <location>
        <position position="145"/>
    </location>
</feature>
<dbReference type="CDD" id="cd00958">
    <property type="entry name" value="DhnA"/>
    <property type="match status" value="1"/>
</dbReference>
<feature type="active site" description="Schiff-base intermediate with dihydroxyacetone-P" evidence="6">
    <location>
        <position position="176"/>
    </location>
</feature>
<dbReference type="PIRSF" id="PIRSF038992">
    <property type="entry name" value="Aldolase_Ia"/>
    <property type="match status" value="1"/>
</dbReference>
<dbReference type="GO" id="GO:0016740">
    <property type="term" value="F:transferase activity"/>
    <property type="evidence" value="ECO:0007669"/>
    <property type="project" value="UniProtKB-KW"/>
</dbReference>
<dbReference type="Proteomes" id="UP000295008">
    <property type="component" value="Unassembled WGS sequence"/>
</dbReference>
<dbReference type="NCBIfam" id="NF005556">
    <property type="entry name" value="PRK07226.1"/>
    <property type="match status" value="1"/>
</dbReference>
<dbReference type="GO" id="GO:0008652">
    <property type="term" value="P:amino acid biosynthetic process"/>
    <property type="evidence" value="ECO:0007669"/>
    <property type="project" value="UniProtKB-KW"/>
</dbReference>
<proteinExistence type="predicted"/>
<dbReference type="Gene3D" id="3.20.20.70">
    <property type="entry name" value="Aldolase class I"/>
    <property type="match status" value="1"/>
</dbReference>
<dbReference type="Pfam" id="PF01791">
    <property type="entry name" value="DeoC"/>
    <property type="match status" value="1"/>
</dbReference>
<dbReference type="GO" id="GO:0004332">
    <property type="term" value="F:fructose-bisphosphate aldolase activity"/>
    <property type="evidence" value="ECO:0007669"/>
    <property type="project" value="InterPro"/>
</dbReference>
<keyword evidence="1" id="KW-0028">Amino-acid biosynthesis</keyword>
<dbReference type="NCBIfam" id="TIGR01949">
    <property type="entry name" value="ADH_synth"/>
    <property type="match status" value="1"/>
</dbReference>
<evidence type="ECO:0000256" key="5">
    <source>
        <dbReference type="NCBIfam" id="TIGR01949"/>
    </source>
</evidence>
<comment type="caution">
    <text evidence="7">The sequence shown here is derived from an EMBL/GenBank/DDBJ whole genome shotgun (WGS) entry which is preliminary data.</text>
</comment>
<dbReference type="InterPro" id="IPR041720">
    <property type="entry name" value="FbaB-like"/>
</dbReference>
<dbReference type="RefSeq" id="WP_132012302.1">
    <property type="nucleotide sequence ID" value="NZ_SLUN01000001.1"/>
</dbReference>
<evidence type="ECO:0000256" key="4">
    <source>
        <dbReference type="ARBA" id="ARBA00023270"/>
    </source>
</evidence>
<dbReference type="PANTHER" id="PTHR47916:SF1">
    <property type="entry name" value="3-HYDROXY-5-PHOSPHONOOXYPENTANE-2,4-DIONE THIOLASE"/>
    <property type="match status" value="1"/>
</dbReference>
<protein>
    <recommendedName>
        <fullName evidence="5">2-amino-3,7-dideoxy-D-threo-hept-6-ulosonate synthase</fullName>
        <ecNumber evidence="5">2.2.1.10</ecNumber>
    </recommendedName>
</protein>
<name>A0A4R1SBM8_HYDET</name>
<evidence type="ECO:0000256" key="3">
    <source>
        <dbReference type="ARBA" id="ARBA00023141"/>
    </source>
</evidence>
<accession>A0A4R1SBM8</accession>
<keyword evidence="8" id="KW-1185">Reference proteome</keyword>
<evidence type="ECO:0000256" key="2">
    <source>
        <dbReference type="ARBA" id="ARBA00022679"/>
    </source>
</evidence>
<dbReference type="InterPro" id="IPR002915">
    <property type="entry name" value="DeoC/FbaB/LacD_aldolase"/>
</dbReference>
<sequence>MAGKDLRLKRLFRHSDRLFILPLDHGITIGPVPGLTDIRRTVQAAIDGGIDAVVVHKGLVERIDDLLSPAGCEMILHLSASTALAPDPNRKEQVTSVERALELGATAISIHVNLGSAFEAEMLKDFGTVSEQCSRWGIPLLAMMYVRDGAKDSEYDPAKIKHAARVAEELGADLVKVNYTGDPESFAEVVAAVAVPVIIAGGPKLNSPAELLEMVADAVAAGAQGVAIGRNIFQDDHPAQLAATVRQILDQKNSKGKTGPVHRR</sequence>
<evidence type="ECO:0000256" key="1">
    <source>
        <dbReference type="ARBA" id="ARBA00022605"/>
    </source>
</evidence>
<keyword evidence="2" id="KW-0808">Transferase</keyword>
<evidence type="ECO:0000313" key="7">
    <source>
        <dbReference type="EMBL" id="TCL76911.1"/>
    </source>
</evidence>
<dbReference type="InterPro" id="IPR013785">
    <property type="entry name" value="Aldolase_TIM"/>
</dbReference>
<keyword evidence="3" id="KW-0057">Aromatic amino acid biosynthesis</keyword>
<organism evidence="7 8">
    <name type="scientific">Hydrogenispora ethanolica</name>
    <dbReference type="NCBI Taxonomy" id="1082276"/>
    <lineage>
        <taxon>Bacteria</taxon>
        <taxon>Bacillati</taxon>
        <taxon>Bacillota</taxon>
        <taxon>Hydrogenispora</taxon>
    </lineage>
</organism>
<evidence type="ECO:0000256" key="6">
    <source>
        <dbReference type="PIRSR" id="PIRSR038992-1"/>
    </source>
</evidence>
<dbReference type="AlphaFoldDB" id="A0A4R1SBM8"/>
<evidence type="ECO:0000313" key="8">
    <source>
        <dbReference type="Proteomes" id="UP000295008"/>
    </source>
</evidence>